<evidence type="ECO:0000259" key="6">
    <source>
        <dbReference type="PROSITE" id="PS50850"/>
    </source>
</evidence>
<dbReference type="SUPFAM" id="SSF103473">
    <property type="entry name" value="MFS general substrate transporter"/>
    <property type="match status" value="1"/>
</dbReference>
<comment type="subcellular location">
    <subcellularLocation>
        <location evidence="1">Membrane</location>
        <topology evidence="1">Multi-pass membrane protein</topology>
    </subcellularLocation>
</comment>
<feature type="transmembrane region" description="Helical" evidence="5">
    <location>
        <begin position="481"/>
        <end position="501"/>
    </location>
</feature>
<gene>
    <name evidence="7" type="ORF">NKR23_g3310</name>
</gene>
<evidence type="ECO:0000256" key="2">
    <source>
        <dbReference type="ARBA" id="ARBA00022692"/>
    </source>
</evidence>
<dbReference type="Pfam" id="PF07690">
    <property type="entry name" value="MFS_1"/>
    <property type="match status" value="1"/>
</dbReference>
<feature type="transmembrane region" description="Helical" evidence="5">
    <location>
        <begin position="237"/>
        <end position="257"/>
    </location>
</feature>
<evidence type="ECO:0000256" key="1">
    <source>
        <dbReference type="ARBA" id="ARBA00004141"/>
    </source>
</evidence>
<dbReference type="PANTHER" id="PTHR23507">
    <property type="entry name" value="ZGC:174356"/>
    <property type="match status" value="1"/>
</dbReference>
<evidence type="ECO:0000313" key="7">
    <source>
        <dbReference type="EMBL" id="KAJ9151387.1"/>
    </source>
</evidence>
<sequence length="511" mass="55618">MSVSGEDATRRLSEDRDEVASEDRNIDAFVSAWGSKVHNALFIVVASCLIMTIVEIGNQNTVAAQTAITEQTVCNKYYGSSRSRSGSSEAVIGFGAERCKFEPIQSELALIIGWKNALDTIPGIVFAIPYGILADRVGRKKVIVLALIGLFLSDCWVRVVLWFSDIFPTRAIWLSGLWQIVGGGATTFESVRSAMIADVCPEDKRLTAFLWIQAARLISDLVAAPLGAALMSINAWYPMWTASGTMVVGIILTVLLIPETFIPESAEQKPNEVGERSRLLTPDEEEDYEPVLSHQHREPVGRVSEGILWMTHSIGVVSIIFTFFLILLGRQTTEFLLQYASKRFHWSYARASFLLSLQAAVNLVVVLVLFPALSTLLSRRLNLDAATKDKLLTQVSGVCLVLGSFTIFIGATPALLILGLAVFALGLAFTVTARSFVTAMIDQRHLGIIYTAISVMTYAGIVVGGPLLAATFKWGMMLSEFWLGLPYLVASGVFLLALLLVSTAGVKSLAV</sequence>
<feature type="transmembrane region" description="Helical" evidence="5">
    <location>
        <begin position="142"/>
        <end position="164"/>
    </location>
</feature>
<keyword evidence="8" id="KW-1185">Reference proteome</keyword>
<feature type="transmembrane region" description="Helical" evidence="5">
    <location>
        <begin position="348"/>
        <end position="370"/>
    </location>
</feature>
<dbReference type="PROSITE" id="PS50850">
    <property type="entry name" value="MFS"/>
    <property type="match status" value="1"/>
</dbReference>
<feature type="transmembrane region" description="Helical" evidence="5">
    <location>
        <begin position="448"/>
        <end position="469"/>
    </location>
</feature>
<keyword evidence="3 5" id="KW-1133">Transmembrane helix</keyword>
<evidence type="ECO:0000256" key="5">
    <source>
        <dbReference type="SAM" id="Phobius"/>
    </source>
</evidence>
<comment type="caution">
    <text evidence="7">The sequence shown here is derived from an EMBL/GenBank/DDBJ whole genome shotgun (WGS) entry which is preliminary data.</text>
</comment>
<dbReference type="EMBL" id="JANBVO010000006">
    <property type="protein sequence ID" value="KAJ9151387.1"/>
    <property type="molecule type" value="Genomic_DNA"/>
</dbReference>
<dbReference type="InterPro" id="IPR036259">
    <property type="entry name" value="MFS_trans_sf"/>
</dbReference>
<dbReference type="GO" id="GO:0022857">
    <property type="term" value="F:transmembrane transporter activity"/>
    <property type="evidence" value="ECO:0007669"/>
    <property type="project" value="InterPro"/>
</dbReference>
<feature type="domain" description="Major facilitator superfamily (MFS) profile" evidence="6">
    <location>
        <begin position="41"/>
        <end position="509"/>
    </location>
</feature>
<protein>
    <submittedName>
        <fullName evidence="7">MFS multidrug transporter</fullName>
    </submittedName>
</protein>
<keyword evidence="2 5" id="KW-0812">Transmembrane</keyword>
<dbReference type="GO" id="GO:0016020">
    <property type="term" value="C:membrane"/>
    <property type="evidence" value="ECO:0007669"/>
    <property type="project" value="UniProtKB-SubCell"/>
</dbReference>
<evidence type="ECO:0000313" key="8">
    <source>
        <dbReference type="Proteomes" id="UP001174694"/>
    </source>
</evidence>
<name>A0AA38S0C6_9PEZI</name>
<keyword evidence="4 5" id="KW-0472">Membrane</keyword>
<dbReference type="InterPro" id="IPR020846">
    <property type="entry name" value="MFS_dom"/>
</dbReference>
<dbReference type="Gene3D" id="1.20.1250.20">
    <property type="entry name" value="MFS general substrate transporter like domains"/>
    <property type="match status" value="1"/>
</dbReference>
<feature type="transmembrane region" description="Helical" evidence="5">
    <location>
        <begin position="307"/>
        <end position="328"/>
    </location>
</feature>
<dbReference type="InterPro" id="IPR011701">
    <property type="entry name" value="MFS"/>
</dbReference>
<reference evidence="7" key="1">
    <citation type="submission" date="2022-07" db="EMBL/GenBank/DDBJ databases">
        <title>Fungi with potential for degradation of polypropylene.</title>
        <authorList>
            <person name="Gostincar C."/>
        </authorList>
    </citation>
    <scope>NUCLEOTIDE SEQUENCE</scope>
    <source>
        <strain evidence="7">EXF-13308</strain>
    </source>
</reference>
<dbReference type="Proteomes" id="UP001174694">
    <property type="component" value="Unassembled WGS sequence"/>
</dbReference>
<organism evidence="7 8">
    <name type="scientific">Pleurostoma richardsiae</name>
    <dbReference type="NCBI Taxonomy" id="41990"/>
    <lineage>
        <taxon>Eukaryota</taxon>
        <taxon>Fungi</taxon>
        <taxon>Dikarya</taxon>
        <taxon>Ascomycota</taxon>
        <taxon>Pezizomycotina</taxon>
        <taxon>Sordariomycetes</taxon>
        <taxon>Sordariomycetidae</taxon>
        <taxon>Calosphaeriales</taxon>
        <taxon>Pleurostomataceae</taxon>
        <taxon>Pleurostoma</taxon>
    </lineage>
</organism>
<dbReference type="PANTHER" id="PTHR23507:SF1">
    <property type="entry name" value="FI18259P1-RELATED"/>
    <property type="match status" value="1"/>
</dbReference>
<evidence type="ECO:0000256" key="3">
    <source>
        <dbReference type="ARBA" id="ARBA00022989"/>
    </source>
</evidence>
<dbReference type="AlphaFoldDB" id="A0AA38S0C6"/>
<proteinExistence type="predicted"/>
<feature type="transmembrane region" description="Helical" evidence="5">
    <location>
        <begin position="415"/>
        <end position="436"/>
    </location>
</feature>
<evidence type="ECO:0000256" key="4">
    <source>
        <dbReference type="ARBA" id="ARBA00023136"/>
    </source>
</evidence>
<feature type="transmembrane region" description="Helical" evidence="5">
    <location>
        <begin position="391"/>
        <end position="409"/>
    </location>
</feature>
<accession>A0AA38S0C6</accession>